<evidence type="ECO:0000313" key="10">
    <source>
        <dbReference type="Proteomes" id="UP000054886"/>
    </source>
</evidence>
<accession>A0A0W0DAR8</accession>
<dbReference type="GO" id="GO:0005634">
    <property type="term" value="C:nucleus"/>
    <property type="evidence" value="ECO:0007669"/>
    <property type="project" value="UniProtKB-SubCell"/>
</dbReference>
<dbReference type="Proteomes" id="UP000054886">
    <property type="component" value="Unassembled WGS sequence"/>
</dbReference>
<dbReference type="Pfam" id="PF21380">
    <property type="entry name" value="Nrd1-Seb1_dom2"/>
    <property type="match status" value="1"/>
</dbReference>
<dbReference type="GO" id="GO:0019904">
    <property type="term" value="F:protein domain specific binding"/>
    <property type="evidence" value="ECO:0007669"/>
    <property type="project" value="EnsemblFungi"/>
</dbReference>
<feature type="compositionally biased region" description="Polar residues" evidence="6">
    <location>
        <begin position="486"/>
        <end position="497"/>
    </location>
</feature>
<dbReference type="InterPro" id="IPR000504">
    <property type="entry name" value="RRM_dom"/>
</dbReference>
<dbReference type="VEuPathDB" id="FungiDB:CAGL0J07810g"/>
<dbReference type="Pfam" id="PF04818">
    <property type="entry name" value="CID"/>
    <property type="match status" value="1"/>
</dbReference>
<feature type="compositionally biased region" description="Low complexity" evidence="6">
    <location>
        <begin position="525"/>
        <end position="568"/>
    </location>
</feature>
<evidence type="ECO:0000256" key="5">
    <source>
        <dbReference type="PROSITE-ProRule" id="PRU00176"/>
    </source>
</evidence>
<dbReference type="GO" id="GO:0071041">
    <property type="term" value="P:antisense RNA transcript catabolic process"/>
    <property type="evidence" value="ECO:0007669"/>
    <property type="project" value="EnsemblFungi"/>
</dbReference>
<dbReference type="GO" id="GO:0030847">
    <property type="term" value="P:termination of RNA polymerase II transcription, exosome-dependent"/>
    <property type="evidence" value="ECO:0007669"/>
    <property type="project" value="EnsemblFungi"/>
</dbReference>
<feature type="compositionally biased region" description="Polar residues" evidence="6">
    <location>
        <begin position="291"/>
        <end position="302"/>
    </location>
</feature>
<dbReference type="GO" id="GO:0071028">
    <property type="term" value="P:nuclear mRNA surveillance"/>
    <property type="evidence" value="ECO:0007669"/>
    <property type="project" value="EnsemblFungi"/>
</dbReference>
<dbReference type="InterPro" id="IPR035979">
    <property type="entry name" value="RBD_domain_sf"/>
</dbReference>
<evidence type="ECO:0000259" key="7">
    <source>
        <dbReference type="PROSITE" id="PS50102"/>
    </source>
</evidence>
<dbReference type="GO" id="GO:0031124">
    <property type="term" value="P:mRNA 3'-end processing"/>
    <property type="evidence" value="ECO:0007669"/>
    <property type="project" value="EnsemblFungi"/>
</dbReference>
<dbReference type="InterPro" id="IPR008942">
    <property type="entry name" value="ENTH_VHS"/>
</dbReference>
<dbReference type="GO" id="GO:0071034">
    <property type="term" value="P:CUT catabolic process"/>
    <property type="evidence" value="ECO:0007669"/>
    <property type="project" value="EnsemblFungi"/>
</dbReference>
<dbReference type="Gene3D" id="1.25.40.90">
    <property type="match status" value="1"/>
</dbReference>
<evidence type="ECO:0000256" key="2">
    <source>
        <dbReference type="ARBA" id="ARBA00022553"/>
    </source>
</evidence>
<dbReference type="GO" id="GO:0042780">
    <property type="term" value="P:tRNA 3'-end processing"/>
    <property type="evidence" value="ECO:0007669"/>
    <property type="project" value="EnsemblFungi"/>
</dbReference>
<reference evidence="9 10" key="1">
    <citation type="submission" date="2015-10" db="EMBL/GenBank/DDBJ databases">
        <title>Draft genomes sequences of Candida glabrata isolates 1A, 1B, 2A, 2B, 3A and 3B.</title>
        <authorList>
            <person name="Haavelsrud O.E."/>
            <person name="Gaustad P."/>
        </authorList>
    </citation>
    <scope>NUCLEOTIDE SEQUENCE [LARGE SCALE GENOMIC DNA]</scope>
    <source>
        <strain evidence="9">910700640</strain>
    </source>
</reference>
<dbReference type="GO" id="GO:0031126">
    <property type="term" value="P:sno(s)RNA 3'-end processing"/>
    <property type="evidence" value="ECO:0007669"/>
    <property type="project" value="EnsemblFungi"/>
</dbReference>
<dbReference type="SMART" id="SM00360">
    <property type="entry name" value="RRM"/>
    <property type="match status" value="1"/>
</dbReference>
<organism evidence="9 10">
    <name type="scientific">Candida glabrata</name>
    <name type="common">Yeast</name>
    <name type="synonym">Torulopsis glabrata</name>
    <dbReference type="NCBI Taxonomy" id="5478"/>
    <lineage>
        <taxon>Eukaryota</taxon>
        <taxon>Fungi</taxon>
        <taxon>Dikarya</taxon>
        <taxon>Ascomycota</taxon>
        <taxon>Saccharomycotina</taxon>
        <taxon>Saccharomycetes</taxon>
        <taxon>Saccharomycetales</taxon>
        <taxon>Saccharomycetaceae</taxon>
        <taxon>Nakaseomyces</taxon>
    </lineage>
</organism>
<gene>
    <name evidence="9" type="ORF">AO440_003101</name>
</gene>
<evidence type="ECO:0000256" key="6">
    <source>
        <dbReference type="SAM" id="MobiDB-lite"/>
    </source>
</evidence>
<evidence type="ECO:0000256" key="4">
    <source>
        <dbReference type="ARBA" id="ARBA00023242"/>
    </source>
</evidence>
<evidence type="ECO:0000313" key="9">
    <source>
        <dbReference type="EMBL" id="KTB11116.1"/>
    </source>
</evidence>
<comment type="subcellular location">
    <subcellularLocation>
        <location evidence="1">Nucleus</location>
    </subcellularLocation>
</comment>
<dbReference type="InterPro" id="IPR006569">
    <property type="entry name" value="CID_dom"/>
</dbReference>
<dbReference type="GO" id="GO:0035649">
    <property type="term" value="C:Nrd1 complex"/>
    <property type="evidence" value="ECO:0007669"/>
    <property type="project" value="EnsemblFungi"/>
</dbReference>
<feature type="domain" description="RRM" evidence="7">
    <location>
        <begin position="354"/>
        <end position="424"/>
    </location>
</feature>
<dbReference type="PROSITE" id="PS51391">
    <property type="entry name" value="CID"/>
    <property type="match status" value="1"/>
</dbReference>
<dbReference type="SUPFAM" id="SSF54928">
    <property type="entry name" value="RNA-binding domain, RBD"/>
    <property type="match status" value="1"/>
</dbReference>
<dbReference type="Gene3D" id="3.30.70.330">
    <property type="match status" value="1"/>
</dbReference>
<dbReference type="GO" id="GO:0034472">
    <property type="term" value="P:snRNA 3'-end processing"/>
    <property type="evidence" value="ECO:0007669"/>
    <property type="project" value="EnsemblFungi"/>
</dbReference>
<dbReference type="AlphaFoldDB" id="A0A0W0DAR8"/>
<name>A0A0W0DAR8_CANGB</name>
<keyword evidence="2" id="KW-0597">Phosphoprotein</keyword>
<keyword evidence="3 5" id="KW-0694">RNA-binding</keyword>
<dbReference type="SMART" id="SM00582">
    <property type="entry name" value="RPR"/>
    <property type="match status" value="1"/>
</dbReference>
<dbReference type="PROSITE" id="PS50102">
    <property type="entry name" value="RRM"/>
    <property type="match status" value="1"/>
</dbReference>
<sequence>MSGDSEHQEFVETLESFHDLKTGISGSRIKKLTTYALEHVASEEQLISLIINYSRTCESSHKLGSLYIIDSIGRAYLDEARSGTVDTPAPAGTAAHAVATLGEVIQELLSDALEKSNQDHKEKIKLLMDIWDRSALFQKECINSVRNKFFPTPTSSANKSIDDDMVQLPNDPSERADKILETLKPIDIVPAVSLPSGLFSDVEHDQKRALVQLLVSIQKQYEEDPRLSKQDSAAQPVPQSRRDENRQSRHVITEYGSRREREREREKNNRRTRSRSPKRDTMNYGGDSAPSRYQNMPPVNNSNYNLGAPNMNFGVNNHHLYPDEVNVPANPHYRNKTVTFEPSIPPDHIKVYSRTLFLGGVPMNMKEWDIANVLRPYSEVQSVILNNARKHAFVKVYSRQEAENALLNFNKDGSLPLRTRWGVGFGPRDCCDYQHGFSIIPLHRLTDADKKWSVSAQWGGTGGQPLTSGIAFEEPDIVVGEGVSSKAISQKMPTDSGRNGPRSNKAKNMAPQYGPPQAAVISPSQGYAGMQQGYPQQQQQQQMGMYGQPMMQQPINAYASPAQQQPIMQAPPPPAPPSQQQQSSNYDPTAQLNSLMNILNQQQQ</sequence>
<protein>
    <submittedName>
        <fullName evidence="9">Protein NRD1</fullName>
    </submittedName>
</protein>
<feature type="domain" description="CID" evidence="8">
    <location>
        <begin position="2"/>
        <end position="153"/>
    </location>
</feature>
<dbReference type="VEuPathDB" id="FungiDB:GWK60_J07645"/>
<dbReference type="InterPro" id="IPR048892">
    <property type="entry name" value="Nrd1_Seb1_dom2"/>
</dbReference>
<comment type="caution">
    <text evidence="9">The sequence shown here is derived from an EMBL/GenBank/DDBJ whole genome shotgun (WGS) entry which is preliminary data.</text>
</comment>
<feature type="region of interest" description="Disordered" evidence="6">
    <location>
        <begin position="483"/>
        <end position="604"/>
    </location>
</feature>
<dbReference type="InterPro" id="IPR012677">
    <property type="entry name" value="Nucleotide-bd_a/b_plait_sf"/>
</dbReference>
<feature type="region of interest" description="Disordered" evidence="6">
    <location>
        <begin position="222"/>
        <end position="302"/>
    </location>
</feature>
<proteinExistence type="predicted"/>
<keyword evidence="4" id="KW-0539">Nucleus</keyword>
<dbReference type="VEuPathDB" id="FungiDB:B1J91_J07810g"/>
<dbReference type="SUPFAM" id="SSF48464">
    <property type="entry name" value="ENTH/VHS domain"/>
    <property type="match status" value="1"/>
</dbReference>
<dbReference type="VEuPathDB" id="FungiDB:GVI51_J07667"/>
<evidence type="ECO:0000256" key="3">
    <source>
        <dbReference type="ARBA" id="ARBA00022884"/>
    </source>
</evidence>
<feature type="compositionally biased region" description="Basic and acidic residues" evidence="6">
    <location>
        <begin position="256"/>
        <end position="269"/>
    </location>
</feature>
<dbReference type="GO" id="GO:0001068">
    <property type="term" value="F:transcription regulatory region RNA binding"/>
    <property type="evidence" value="ECO:0007669"/>
    <property type="project" value="EnsemblFungi"/>
</dbReference>
<dbReference type="EMBL" id="LLZZ01000043">
    <property type="protein sequence ID" value="KTB11116.1"/>
    <property type="molecule type" value="Genomic_DNA"/>
</dbReference>
<evidence type="ECO:0000256" key="1">
    <source>
        <dbReference type="ARBA" id="ARBA00004123"/>
    </source>
</evidence>
<dbReference type="FunFam" id="3.30.70.330:FF:000397">
    <property type="entry name" value="RNA binding protein Nrd1"/>
    <property type="match status" value="1"/>
</dbReference>
<dbReference type="CDD" id="cd16984">
    <property type="entry name" value="CID_Nrd1_like"/>
    <property type="match status" value="1"/>
</dbReference>
<evidence type="ECO:0000259" key="8">
    <source>
        <dbReference type="PROSITE" id="PS51391"/>
    </source>
</evidence>
<feature type="compositionally biased region" description="Polar residues" evidence="6">
    <location>
        <begin position="585"/>
        <end position="604"/>
    </location>
</feature>